<comment type="caution">
    <text evidence="2">The sequence shown here is derived from an EMBL/GenBank/DDBJ whole genome shotgun (WGS) entry which is preliminary data.</text>
</comment>
<dbReference type="Proteomes" id="UP000187323">
    <property type="component" value="Unassembled WGS sequence"/>
</dbReference>
<evidence type="ECO:0000256" key="1">
    <source>
        <dbReference type="SAM" id="Phobius"/>
    </source>
</evidence>
<reference evidence="2 3" key="1">
    <citation type="submission" date="2016-10" db="EMBL/GenBank/DDBJ databases">
        <title>Paenibacillus species isolates.</title>
        <authorList>
            <person name="Beno S.M."/>
        </authorList>
    </citation>
    <scope>NUCLEOTIDE SEQUENCE [LARGE SCALE GENOMIC DNA]</scope>
    <source>
        <strain evidence="2 3">FSL H7-0918</strain>
    </source>
</reference>
<feature type="transmembrane region" description="Helical" evidence="1">
    <location>
        <begin position="346"/>
        <end position="366"/>
    </location>
</feature>
<dbReference type="RefSeq" id="WP_076139054.1">
    <property type="nucleotide sequence ID" value="NZ_MPTO01000059.1"/>
</dbReference>
<feature type="transmembrane region" description="Helical" evidence="1">
    <location>
        <begin position="311"/>
        <end position="334"/>
    </location>
</feature>
<gene>
    <name evidence="2" type="ORF">BSK47_31905</name>
</gene>
<evidence type="ECO:0000313" key="2">
    <source>
        <dbReference type="EMBL" id="OME09667.1"/>
    </source>
</evidence>
<sequence length="388" mass="45539">MKVTLNEPVLNTPAYYGLTISQWVTLGAVLVTLIIGLINLFSSLRTNKRTTFVNAVTSERVKWMGQLRELTSEYLQLTTYYERKPILEGKEHDDFFERLVYLQHRIKLHMNHTGVPDREINELIKRINEKIFEIYQANDLLKIPPEDRLQYLLSSSNEIIKKKLIQKQKEGTLTQVLNPEESKDNAIQFLNEIIEEYNKEFKQKNGYSGRNQLEKDVQDLVDKTSAYLKYEWERVKDEAKEGKLKKQKKKEWKENLQIKDDVYDFYKYLKKQRIWSNSRDRFLAVISKLKSNKNLNQEKTKEILRYCNLDIVGGNTINAVITTLVSLIMGAFVASVLKNSQKDDPVFFQALIAIVIYISIITYLSLRRDRASLVKEGLEHFIELEKDK</sequence>
<keyword evidence="1" id="KW-0472">Membrane</keyword>
<keyword evidence="1" id="KW-1133">Transmembrane helix</keyword>
<evidence type="ECO:0000313" key="3">
    <source>
        <dbReference type="Proteomes" id="UP000187323"/>
    </source>
</evidence>
<protein>
    <submittedName>
        <fullName evidence="2">Uncharacterized protein</fullName>
    </submittedName>
</protein>
<proteinExistence type="predicted"/>
<keyword evidence="1" id="KW-0812">Transmembrane</keyword>
<feature type="transmembrane region" description="Helical" evidence="1">
    <location>
        <begin position="20"/>
        <end position="41"/>
    </location>
</feature>
<accession>A0AB36J4M6</accession>
<dbReference type="AlphaFoldDB" id="A0AB36J4M6"/>
<name>A0AB36J4M6_9BACL</name>
<dbReference type="EMBL" id="MPTO01000059">
    <property type="protein sequence ID" value="OME09667.1"/>
    <property type="molecule type" value="Genomic_DNA"/>
</dbReference>
<organism evidence="2 3">
    <name type="scientific">Paenibacillus odorifer</name>
    <dbReference type="NCBI Taxonomy" id="189426"/>
    <lineage>
        <taxon>Bacteria</taxon>
        <taxon>Bacillati</taxon>
        <taxon>Bacillota</taxon>
        <taxon>Bacilli</taxon>
        <taxon>Bacillales</taxon>
        <taxon>Paenibacillaceae</taxon>
        <taxon>Paenibacillus</taxon>
    </lineage>
</organism>